<comment type="caution">
    <text evidence="2">The sequence shown here is derived from an EMBL/GenBank/DDBJ whole genome shotgun (WGS) entry which is preliminary data.</text>
</comment>
<reference evidence="2" key="1">
    <citation type="submission" date="2022-07" db="EMBL/GenBank/DDBJ databases">
        <title>Phylogenomic reconstructions and comparative analyses of Kickxellomycotina fungi.</title>
        <authorList>
            <person name="Reynolds N.K."/>
            <person name="Stajich J.E."/>
            <person name="Barry K."/>
            <person name="Grigoriev I.V."/>
            <person name="Crous P."/>
            <person name="Smith M.E."/>
        </authorList>
    </citation>
    <scope>NUCLEOTIDE SEQUENCE</scope>
    <source>
        <strain evidence="2">RSA 1196</strain>
    </source>
</reference>
<dbReference type="OrthoDB" id="88410at2759"/>
<keyword evidence="1" id="KW-0812">Transmembrane</keyword>
<evidence type="ECO:0000313" key="3">
    <source>
        <dbReference type="Proteomes" id="UP001150925"/>
    </source>
</evidence>
<dbReference type="AlphaFoldDB" id="A0A9W8ASI8"/>
<protein>
    <submittedName>
        <fullName evidence="2">Uncharacterized protein</fullName>
    </submittedName>
</protein>
<feature type="transmembrane region" description="Helical" evidence="1">
    <location>
        <begin position="50"/>
        <end position="68"/>
    </location>
</feature>
<dbReference type="PANTHER" id="PTHR34724:SF2">
    <property type="entry name" value="OS12G0596101 PROTEIN"/>
    <property type="match status" value="1"/>
</dbReference>
<dbReference type="EMBL" id="JANBPY010000349">
    <property type="protein sequence ID" value="KAJ1967375.1"/>
    <property type="molecule type" value="Genomic_DNA"/>
</dbReference>
<organism evidence="2 3">
    <name type="scientific">Dispira parvispora</name>
    <dbReference type="NCBI Taxonomy" id="1520584"/>
    <lineage>
        <taxon>Eukaryota</taxon>
        <taxon>Fungi</taxon>
        <taxon>Fungi incertae sedis</taxon>
        <taxon>Zoopagomycota</taxon>
        <taxon>Kickxellomycotina</taxon>
        <taxon>Dimargaritomycetes</taxon>
        <taxon>Dimargaritales</taxon>
        <taxon>Dimargaritaceae</taxon>
        <taxon>Dispira</taxon>
    </lineage>
</organism>
<dbReference type="PANTHER" id="PTHR34724">
    <property type="entry name" value="OS12G0596101 PROTEIN"/>
    <property type="match status" value="1"/>
</dbReference>
<sequence>MCRRTTCDKCHKPSYMGCGRHIEQVLGDVPKDQRCKCREQNQTASTGEFWLMRLALVALTVWGVSWPADGKAN</sequence>
<evidence type="ECO:0000313" key="2">
    <source>
        <dbReference type="EMBL" id="KAJ1967375.1"/>
    </source>
</evidence>
<accession>A0A9W8ASI8</accession>
<gene>
    <name evidence="2" type="ORF">IWQ62_001903</name>
</gene>
<dbReference type="Proteomes" id="UP001150925">
    <property type="component" value="Unassembled WGS sequence"/>
</dbReference>
<name>A0A9W8ASI8_9FUNG</name>
<keyword evidence="1" id="KW-1133">Transmembrane helix</keyword>
<keyword evidence="3" id="KW-1185">Reference proteome</keyword>
<keyword evidence="1" id="KW-0472">Membrane</keyword>
<evidence type="ECO:0000256" key="1">
    <source>
        <dbReference type="SAM" id="Phobius"/>
    </source>
</evidence>
<proteinExistence type="predicted"/>